<organism evidence="1 2">
    <name type="scientific">Haloferax massiliensis</name>
    <dbReference type="NCBI Taxonomy" id="1476858"/>
    <lineage>
        <taxon>Archaea</taxon>
        <taxon>Methanobacteriati</taxon>
        <taxon>Methanobacteriota</taxon>
        <taxon>Stenosarchaea group</taxon>
        <taxon>Halobacteria</taxon>
        <taxon>Halobacteriales</taxon>
        <taxon>Haloferacaceae</taxon>
        <taxon>Haloferax</taxon>
    </lineage>
</organism>
<gene>
    <name evidence="1" type="ORF">BN996_00853</name>
</gene>
<name>A0A0D6JNB3_9EURY</name>
<dbReference type="SUPFAM" id="SSF53474">
    <property type="entry name" value="alpha/beta-Hydrolases"/>
    <property type="match status" value="1"/>
</dbReference>
<proteinExistence type="predicted"/>
<dbReference type="EMBL" id="CSTE01000002">
    <property type="protein sequence ID" value="CQR49392.1"/>
    <property type="molecule type" value="Genomic_DNA"/>
</dbReference>
<protein>
    <submittedName>
        <fullName evidence="1">Putative phosphoribosyl transferasec/MT0597</fullName>
    </submittedName>
</protein>
<keyword evidence="2" id="KW-1185">Reference proteome</keyword>
<reference evidence="2" key="1">
    <citation type="submission" date="2015-03" db="EMBL/GenBank/DDBJ databases">
        <authorList>
            <person name="Urmite Genomes"/>
        </authorList>
    </citation>
    <scope>NUCLEOTIDE SEQUENCE [LARGE SCALE GENOMIC DNA]</scope>
    <source>
        <strain evidence="2">Arc-Hr</strain>
    </source>
</reference>
<dbReference type="GO" id="GO:0016740">
    <property type="term" value="F:transferase activity"/>
    <property type="evidence" value="ECO:0007669"/>
    <property type="project" value="UniProtKB-KW"/>
</dbReference>
<sequence length="213" mass="22158">MSDTTPNLVSIPVGDAVLEGDLRIPAGAAGLVVFAHGSGSSRKSPRNNSVAEVIRDRGVGTLLFDLLTEAEDEEYGTRFDIPLLRERLLGATEWLRGRDDTAGLDYGYFGSSTGAAAAVLAAADLGDDAGAVVSRGGRVDLAESRLGDVTAPTLFVVGGADEPVLSLNRDAFAELDCEKSLEVVEGAGHLFEGPGELDAVADLAADWFETHLG</sequence>
<dbReference type="Gene3D" id="3.40.50.1820">
    <property type="entry name" value="alpha/beta hydrolase"/>
    <property type="match status" value="1"/>
</dbReference>
<dbReference type="InterPro" id="IPR029058">
    <property type="entry name" value="AB_hydrolase_fold"/>
</dbReference>
<dbReference type="OrthoDB" id="12087at2157"/>
<evidence type="ECO:0000313" key="2">
    <source>
        <dbReference type="Proteomes" id="UP000198902"/>
    </source>
</evidence>
<evidence type="ECO:0000313" key="1">
    <source>
        <dbReference type="EMBL" id="CQR49392.1"/>
    </source>
</evidence>
<accession>A0A0D6JNB3</accession>
<keyword evidence="1" id="KW-0808">Transferase</keyword>
<dbReference type="RefSeq" id="WP_089777324.1">
    <property type="nucleotide sequence ID" value="NZ_CABLRR010000002.1"/>
</dbReference>
<dbReference type="AlphaFoldDB" id="A0A0D6JNB3"/>
<dbReference type="Proteomes" id="UP000198902">
    <property type="component" value="Unassembled WGS sequence"/>
</dbReference>